<proteinExistence type="predicted"/>
<organism evidence="2 3">
    <name type="scientific">Archaeoglobus sulfaticallidus PM70-1</name>
    <dbReference type="NCBI Taxonomy" id="387631"/>
    <lineage>
        <taxon>Archaea</taxon>
        <taxon>Methanobacteriati</taxon>
        <taxon>Methanobacteriota</taxon>
        <taxon>Archaeoglobi</taxon>
        <taxon>Archaeoglobales</taxon>
        <taxon>Archaeoglobaceae</taxon>
        <taxon>Archaeoglobus</taxon>
    </lineage>
</organism>
<evidence type="ECO:0000313" key="2">
    <source>
        <dbReference type="EMBL" id="AGK60519.1"/>
    </source>
</evidence>
<dbReference type="InterPro" id="IPR050764">
    <property type="entry name" value="CbbQ/NirQ/NorQ/GpvN"/>
</dbReference>
<dbReference type="SUPFAM" id="SSF52540">
    <property type="entry name" value="P-loop containing nucleoside triphosphate hydrolases"/>
    <property type="match status" value="1"/>
</dbReference>
<accession>N0BAB0</accession>
<reference evidence="2 3" key="1">
    <citation type="journal article" date="2013" name="Genome Announc.">
        <title>Complete Genome Sequence of the Thermophilic and Facultatively Chemolithoautotrophic Sulfate Reducer Archaeoglobus sulfaticallidus Strain PM70-1T.</title>
        <authorList>
            <person name="Stokke R."/>
            <person name="Hocking W.P."/>
            <person name="Steinsbu B.O."/>
            <person name="Steen I.H."/>
        </authorList>
    </citation>
    <scope>NUCLEOTIDE SEQUENCE [LARGE SCALE GENOMIC DNA]</scope>
    <source>
        <strain evidence="2">PM70-1</strain>
    </source>
</reference>
<dbReference type="PANTHER" id="PTHR42759">
    <property type="entry name" value="MOXR FAMILY PROTEIN"/>
    <property type="match status" value="1"/>
</dbReference>
<dbReference type="GO" id="GO:0016887">
    <property type="term" value="F:ATP hydrolysis activity"/>
    <property type="evidence" value="ECO:0007669"/>
    <property type="project" value="InterPro"/>
</dbReference>
<dbReference type="STRING" id="387631.Asulf_00496"/>
<dbReference type="RefSeq" id="WP_015590118.1">
    <property type="nucleotide sequence ID" value="NC_021169.1"/>
</dbReference>
<dbReference type="AlphaFoldDB" id="N0BAB0"/>
<protein>
    <submittedName>
        <fullName evidence="2">Mg-chelatase subunit ChlI</fullName>
    </submittedName>
</protein>
<dbReference type="PANTHER" id="PTHR42759:SF1">
    <property type="entry name" value="MAGNESIUM-CHELATASE SUBUNIT CHLD"/>
    <property type="match status" value="1"/>
</dbReference>
<dbReference type="Pfam" id="PF07728">
    <property type="entry name" value="AAA_5"/>
    <property type="match status" value="1"/>
</dbReference>
<dbReference type="Gene3D" id="3.40.50.300">
    <property type="entry name" value="P-loop containing nucleotide triphosphate hydrolases"/>
    <property type="match status" value="1"/>
</dbReference>
<evidence type="ECO:0000259" key="1">
    <source>
        <dbReference type="Pfam" id="PF07728"/>
    </source>
</evidence>
<dbReference type="InterPro" id="IPR027417">
    <property type="entry name" value="P-loop_NTPase"/>
</dbReference>
<dbReference type="OrthoDB" id="25914at2157"/>
<name>N0BAB0_9EURY</name>
<dbReference type="EMBL" id="CP005290">
    <property type="protein sequence ID" value="AGK60519.1"/>
    <property type="molecule type" value="Genomic_DNA"/>
</dbReference>
<dbReference type="GeneID" id="15392140"/>
<dbReference type="eggNOG" id="arCOG00438">
    <property type="taxonomic scope" value="Archaea"/>
</dbReference>
<keyword evidence="3" id="KW-1185">Reference proteome</keyword>
<feature type="domain" description="ATPase dynein-related AAA" evidence="1">
    <location>
        <begin position="144"/>
        <end position="259"/>
    </location>
</feature>
<dbReference type="InterPro" id="IPR011704">
    <property type="entry name" value="ATPase_dyneun-rel_AAA"/>
</dbReference>
<sequence length="477" mass="54185">MDDVLFEEVVVKESSSPKYLLNGEEVDIWDSDLREYHSKSVAEYIAEKLLELEKNGIDPFPEIVGKDMEKEMVKNALLSGSNILFKGMKGFGKTTFSKSISKLLPERILAIKGCKIHDDPARPVCFSCKKKVLEDNEVELTWVGRKWVRILGDPMMTTRQLIGGISIQKLREGYDIDSPEVFSPGRILKANRGIAYVDELGAIPSAMQTLLHELLEERQVTTPEGDIIPMRIDTLFIASTNPANYRGTADIKEPLLDRMEEIFIGEPETIEEEIEIGLRNMRLKGRARIPEWHLRCVARIVRIARKKEGKFSRIEVEPSCRATIKIFDHLVSSAIRNGRDVTMLEDYGVNYANIKLGLRSRIELDYDSGNEKDNIIEALVEEALNKTAIEVYSKIPKENFNDFVKELSEIGTLDVSEVDGEYLKVYPNLMDVVRRIAKDDAELVSTTEIILESLRRCTGILSKVACGKYEYTGEMRR</sequence>
<dbReference type="Proteomes" id="UP000013307">
    <property type="component" value="Chromosome"/>
</dbReference>
<dbReference type="KEGG" id="ast:Asulf_00496"/>
<evidence type="ECO:0000313" key="3">
    <source>
        <dbReference type="Proteomes" id="UP000013307"/>
    </source>
</evidence>
<gene>
    <name evidence="2" type="ORF">Asulf_00496</name>
</gene>
<dbReference type="GO" id="GO:0005524">
    <property type="term" value="F:ATP binding"/>
    <property type="evidence" value="ECO:0007669"/>
    <property type="project" value="InterPro"/>
</dbReference>
<dbReference type="HOGENOM" id="CLU_550549_0_0_2"/>